<dbReference type="Pfam" id="PF25399">
    <property type="entry name" value="DeaD_dimer"/>
    <property type="match status" value="1"/>
</dbReference>
<dbReference type="GO" id="GO:0016787">
    <property type="term" value="F:hydrolase activity"/>
    <property type="evidence" value="ECO:0007669"/>
    <property type="project" value="UniProtKB-KW"/>
</dbReference>
<name>F4KUR2_HALH1</name>
<dbReference type="InterPro" id="IPR011545">
    <property type="entry name" value="DEAD/DEAH_box_helicase_dom"/>
</dbReference>
<evidence type="ECO:0000256" key="6">
    <source>
        <dbReference type="ARBA" id="ARBA00022840"/>
    </source>
</evidence>
<dbReference type="OrthoDB" id="9785240at2"/>
<evidence type="ECO:0000313" key="18">
    <source>
        <dbReference type="Proteomes" id="UP000008461"/>
    </source>
</evidence>
<dbReference type="PROSITE" id="PS51195">
    <property type="entry name" value="Q_MOTIF"/>
    <property type="match status" value="1"/>
</dbReference>
<keyword evidence="5 12" id="KW-0347">Helicase</keyword>
<dbReference type="GO" id="GO:0009409">
    <property type="term" value="P:response to cold"/>
    <property type="evidence" value="ECO:0007669"/>
    <property type="project" value="TreeGrafter"/>
</dbReference>
<evidence type="ECO:0000256" key="8">
    <source>
        <dbReference type="ARBA" id="ARBA00038437"/>
    </source>
</evidence>
<evidence type="ECO:0000256" key="13">
    <source>
        <dbReference type="SAM" id="MobiDB-lite"/>
    </source>
</evidence>
<dbReference type="CDD" id="cd00268">
    <property type="entry name" value="DEADc"/>
    <property type="match status" value="1"/>
</dbReference>
<dbReference type="EMBL" id="CP002691">
    <property type="protein sequence ID" value="AEE53465.1"/>
    <property type="molecule type" value="Genomic_DNA"/>
</dbReference>
<dbReference type="GO" id="GO:0005524">
    <property type="term" value="F:ATP binding"/>
    <property type="evidence" value="ECO:0007669"/>
    <property type="project" value="UniProtKB-KW"/>
</dbReference>
<dbReference type="GO" id="GO:0003724">
    <property type="term" value="F:RNA helicase activity"/>
    <property type="evidence" value="ECO:0007669"/>
    <property type="project" value="UniProtKB-EC"/>
</dbReference>
<dbReference type="InterPro" id="IPR050547">
    <property type="entry name" value="DEAD_box_RNA_helicases"/>
</dbReference>
<feature type="domain" description="Helicase ATP-binding" evidence="14">
    <location>
        <begin position="35"/>
        <end position="206"/>
    </location>
</feature>
<keyword evidence="2" id="KW-0963">Cytoplasm</keyword>
<dbReference type="SMART" id="SM00490">
    <property type="entry name" value="HELICc"/>
    <property type="match status" value="1"/>
</dbReference>
<dbReference type="HOGENOM" id="CLU_003041_21_1_10"/>
<evidence type="ECO:0000256" key="1">
    <source>
        <dbReference type="ARBA" id="ARBA00012552"/>
    </source>
</evidence>
<evidence type="ECO:0000259" key="15">
    <source>
        <dbReference type="PROSITE" id="PS51194"/>
    </source>
</evidence>
<feature type="compositionally biased region" description="Basic and acidic residues" evidence="13">
    <location>
        <begin position="443"/>
        <end position="461"/>
    </location>
</feature>
<dbReference type="InterPro" id="IPR014014">
    <property type="entry name" value="RNA_helicase_DEAD_Q_motif"/>
</dbReference>
<keyword evidence="18" id="KW-1185">Reference proteome</keyword>
<dbReference type="RefSeq" id="WP_013767994.1">
    <property type="nucleotide sequence ID" value="NC_015510.1"/>
</dbReference>
<dbReference type="GO" id="GO:0005829">
    <property type="term" value="C:cytosol"/>
    <property type="evidence" value="ECO:0007669"/>
    <property type="project" value="TreeGrafter"/>
</dbReference>
<dbReference type="InterPro" id="IPR000629">
    <property type="entry name" value="RNA-helicase_DEAD-box_CS"/>
</dbReference>
<dbReference type="InterPro" id="IPR057325">
    <property type="entry name" value="DeaD_dimer"/>
</dbReference>
<reference evidence="17 18" key="1">
    <citation type="journal article" date="2011" name="Stand. Genomic Sci.">
        <title>Complete genome sequence of Haliscomenobacter hydrossis type strain (O).</title>
        <authorList>
            <consortium name="US DOE Joint Genome Institute (JGI-PGF)"/>
            <person name="Daligault H."/>
            <person name="Lapidus A."/>
            <person name="Zeytun A."/>
            <person name="Nolan M."/>
            <person name="Lucas S."/>
            <person name="Del Rio T.G."/>
            <person name="Tice H."/>
            <person name="Cheng J.F."/>
            <person name="Tapia R."/>
            <person name="Han C."/>
            <person name="Goodwin L."/>
            <person name="Pitluck S."/>
            <person name="Liolios K."/>
            <person name="Pagani I."/>
            <person name="Ivanova N."/>
            <person name="Huntemann M."/>
            <person name="Mavromatis K."/>
            <person name="Mikhailova N."/>
            <person name="Pati A."/>
            <person name="Chen A."/>
            <person name="Palaniappan K."/>
            <person name="Land M."/>
            <person name="Hauser L."/>
            <person name="Brambilla E.M."/>
            <person name="Rohde M."/>
            <person name="Verbarg S."/>
            <person name="Goker M."/>
            <person name="Bristow J."/>
            <person name="Eisen J.A."/>
            <person name="Markowitz V."/>
            <person name="Hugenholtz P."/>
            <person name="Kyrpides N.C."/>
            <person name="Klenk H.P."/>
            <person name="Woyke T."/>
        </authorList>
    </citation>
    <scope>NUCLEOTIDE SEQUENCE [LARGE SCALE GENOMIC DNA]</scope>
    <source>
        <strain evidence="18">ATCC 27775 / DSM 1100 / LMG 10767 / O</strain>
    </source>
</reference>
<proteinExistence type="inferred from homology"/>
<evidence type="ECO:0000256" key="11">
    <source>
        <dbReference type="PROSITE-ProRule" id="PRU00552"/>
    </source>
</evidence>
<dbReference type="Pfam" id="PF00270">
    <property type="entry name" value="DEAD"/>
    <property type="match status" value="1"/>
</dbReference>
<reference key="2">
    <citation type="submission" date="2011-04" db="EMBL/GenBank/DDBJ databases">
        <title>Complete sequence of chromosome of Haliscomenobacter hydrossis DSM 1100.</title>
        <authorList>
            <consortium name="US DOE Joint Genome Institute (JGI-PGF)"/>
            <person name="Lucas S."/>
            <person name="Han J."/>
            <person name="Lapidus A."/>
            <person name="Bruce D."/>
            <person name="Goodwin L."/>
            <person name="Pitluck S."/>
            <person name="Peters L."/>
            <person name="Kyrpides N."/>
            <person name="Mavromatis K."/>
            <person name="Ivanova N."/>
            <person name="Ovchinnikova G."/>
            <person name="Pagani I."/>
            <person name="Daligault H."/>
            <person name="Detter J.C."/>
            <person name="Han C."/>
            <person name="Land M."/>
            <person name="Hauser L."/>
            <person name="Markowitz V."/>
            <person name="Cheng J.-F."/>
            <person name="Hugenholtz P."/>
            <person name="Woyke T."/>
            <person name="Wu D."/>
            <person name="Verbarg S."/>
            <person name="Frueling A."/>
            <person name="Brambilla E."/>
            <person name="Klenk H.-P."/>
            <person name="Eisen J.A."/>
        </authorList>
    </citation>
    <scope>NUCLEOTIDE SEQUENCE</scope>
    <source>
        <strain>DSM 1100</strain>
    </source>
</reference>
<evidence type="ECO:0000256" key="4">
    <source>
        <dbReference type="ARBA" id="ARBA00022801"/>
    </source>
</evidence>
<feature type="domain" description="Helicase C-terminal" evidence="15">
    <location>
        <begin position="217"/>
        <end position="379"/>
    </location>
</feature>
<feature type="compositionally biased region" description="Basic residues" evidence="13">
    <location>
        <begin position="505"/>
        <end position="516"/>
    </location>
</feature>
<dbReference type="STRING" id="760192.Halhy_5642"/>
<dbReference type="InterPro" id="IPR027417">
    <property type="entry name" value="P-loop_NTPase"/>
</dbReference>
<dbReference type="AlphaFoldDB" id="F4KUR2"/>
<evidence type="ECO:0000259" key="14">
    <source>
        <dbReference type="PROSITE" id="PS51192"/>
    </source>
</evidence>
<dbReference type="PANTHER" id="PTHR47963:SF8">
    <property type="entry name" value="ATP-DEPENDENT RNA HELICASE DEAD"/>
    <property type="match status" value="1"/>
</dbReference>
<evidence type="ECO:0000256" key="9">
    <source>
        <dbReference type="ARBA" id="ARBA00047984"/>
    </source>
</evidence>
<evidence type="ECO:0000256" key="12">
    <source>
        <dbReference type="RuleBase" id="RU000492"/>
    </source>
</evidence>
<evidence type="ECO:0000313" key="17">
    <source>
        <dbReference type="EMBL" id="AEE53465.1"/>
    </source>
</evidence>
<dbReference type="eggNOG" id="COG0513">
    <property type="taxonomic scope" value="Bacteria"/>
</dbReference>
<evidence type="ECO:0000256" key="2">
    <source>
        <dbReference type="ARBA" id="ARBA00022490"/>
    </source>
</evidence>
<keyword evidence="6 12" id="KW-0067">ATP-binding</keyword>
<dbReference type="PANTHER" id="PTHR47963">
    <property type="entry name" value="DEAD-BOX ATP-DEPENDENT RNA HELICASE 47, MITOCHONDRIAL"/>
    <property type="match status" value="1"/>
</dbReference>
<dbReference type="SMART" id="SM00487">
    <property type="entry name" value="DEXDc"/>
    <property type="match status" value="1"/>
</dbReference>
<feature type="short sequence motif" description="Q motif" evidence="11">
    <location>
        <begin position="4"/>
        <end position="32"/>
    </location>
</feature>
<dbReference type="EC" id="3.6.4.13" evidence="1"/>
<feature type="domain" description="DEAD-box RNA helicase Q" evidence="16">
    <location>
        <begin position="4"/>
        <end position="32"/>
    </location>
</feature>
<keyword evidence="7" id="KW-0346">Stress response</keyword>
<gene>
    <name evidence="17" type="ordered locus">Halhy_5642</name>
</gene>
<dbReference type="InterPro" id="IPR014001">
    <property type="entry name" value="Helicase_ATP-bd"/>
</dbReference>
<dbReference type="Pfam" id="PF00271">
    <property type="entry name" value="Helicase_C"/>
    <property type="match status" value="1"/>
</dbReference>
<comment type="similarity">
    <text evidence="8 12">Belongs to the DEAD box helicase family.</text>
</comment>
<dbReference type="FunFam" id="3.40.50.300:FF:000108">
    <property type="entry name" value="ATP-dependent RNA helicase RhlE"/>
    <property type="match status" value="1"/>
</dbReference>
<dbReference type="GO" id="GO:0042255">
    <property type="term" value="P:ribosome assembly"/>
    <property type="evidence" value="ECO:0007669"/>
    <property type="project" value="UniProtKB-ARBA"/>
</dbReference>
<evidence type="ECO:0000259" key="16">
    <source>
        <dbReference type="PROSITE" id="PS51195"/>
    </source>
</evidence>
<sequence>MKQLNFSELALSQEVQSAINDMGFAEATPIQSEAIPHLLNGKDLIGQAQTGTGKTAAFGIPLLESIDCSTREVAAIVLCPTRELAVQVAEELRKLAKYKKGLFISTIYGGDSIQRQLKELKAGPQVVVGTPGRVMDHLQRKTLRLDHIQMAVLDEADEMLNMGFREDIENVLNQMPETRQTVLFSATMPRPILEIAKRFQKSPIHVKVVKEELTNASIDQIYYDIPVQAKEAVIARLIEYYDLQRVIVFANMKKTVDDLTEGLNLLGISAKAIHGDLNQNQRNAVLTAFRGGAVNVLVATDVAARGIDVSSVDGVFNYDLPYDAEYYVHRIGRTGRAGKLGKSFSFVTGRNDRYRLRDIEDFSKVRIDRHNVPTVQDLAKRQQAKLWEKVTETLAEGGDLEPYEILARDFCKNNGLDSRQLAVALVKMAMPDVNAVEIPNLNAERERRPASVREGGEREFSRNSNGGGYNGSRGGNSGGGGYKSGPPRKKEYGSYKGEGFGGKKPGGKKKFSKAIA</sequence>
<dbReference type="GO" id="GO:0005840">
    <property type="term" value="C:ribosome"/>
    <property type="evidence" value="ECO:0007669"/>
    <property type="project" value="TreeGrafter"/>
</dbReference>
<feature type="region of interest" description="Disordered" evidence="13">
    <location>
        <begin position="440"/>
        <end position="516"/>
    </location>
</feature>
<dbReference type="KEGG" id="hhy:Halhy_5642"/>
<organism evidence="17 18">
    <name type="scientific">Haliscomenobacter hydrossis (strain ATCC 27775 / DSM 1100 / LMG 10767 / O)</name>
    <dbReference type="NCBI Taxonomy" id="760192"/>
    <lineage>
        <taxon>Bacteria</taxon>
        <taxon>Pseudomonadati</taxon>
        <taxon>Bacteroidota</taxon>
        <taxon>Saprospiria</taxon>
        <taxon>Saprospirales</taxon>
        <taxon>Haliscomenobacteraceae</taxon>
        <taxon>Haliscomenobacter</taxon>
    </lineage>
</organism>
<feature type="compositionally biased region" description="Gly residues" evidence="13">
    <location>
        <begin position="465"/>
        <end position="483"/>
    </location>
</feature>
<dbReference type="PROSITE" id="PS51192">
    <property type="entry name" value="HELICASE_ATP_BIND_1"/>
    <property type="match status" value="1"/>
</dbReference>
<dbReference type="GO" id="GO:0033592">
    <property type="term" value="F:RNA strand annealing activity"/>
    <property type="evidence" value="ECO:0007669"/>
    <property type="project" value="TreeGrafter"/>
</dbReference>
<dbReference type="SUPFAM" id="SSF52540">
    <property type="entry name" value="P-loop containing nucleoside triphosphate hydrolases"/>
    <property type="match status" value="1"/>
</dbReference>
<keyword evidence="3 12" id="KW-0547">Nucleotide-binding</keyword>
<accession>F4KUR2</accession>
<dbReference type="Gene3D" id="3.40.50.300">
    <property type="entry name" value="P-loop containing nucleotide triphosphate hydrolases"/>
    <property type="match status" value="2"/>
</dbReference>
<evidence type="ECO:0000256" key="3">
    <source>
        <dbReference type="ARBA" id="ARBA00022741"/>
    </source>
</evidence>
<dbReference type="InterPro" id="IPR001650">
    <property type="entry name" value="Helicase_C-like"/>
</dbReference>
<dbReference type="InterPro" id="IPR044742">
    <property type="entry name" value="DEAD/DEAH_RhlB"/>
</dbReference>
<dbReference type="Proteomes" id="UP000008461">
    <property type="component" value="Chromosome"/>
</dbReference>
<comment type="catalytic activity">
    <reaction evidence="9">
        <text>ATP + H2O = ADP + phosphate + H(+)</text>
        <dbReference type="Rhea" id="RHEA:13065"/>
        <dbReference type="ChEBI" id="CHEBI:15377"/>
        <dbReference type="ChEBI" id="CHEBI:15378"/>
        <dbReference type="ChEBI" id="CHEBI:30616"/>
        <dbReference type="ChEBI" id="CHEBI:43474"/>
        <dbReference type="ChEBI" id="CHEBI:456216"/>
        <dbReference type="EC" id="3.6.4.13"/>
    </reaction>
</comment>
<dbReference type="PROSITE" id="PS00039">
    <property type="entry name" value="DEAD_ATP_HELICASE"/>
    <property type="match status" value="1"/>
</dbReference>
<dbReference type="CDD" id="cd18787">
    <property type="entry name" value="SF2_C_DEAD"/>
    <property type="match status" value="1"/>
</dbReference>
<evidence type="ECO:0000256" key="5">
    <source>
        <dbReference type="ARBA" id="ARBA00022806"/>
    </source>
</evidence>
<evidence type="ECO:0000256" key="7">
    <source>
        <dbReference type="ARBA" id="ARBA00023016"/>
    </source>
</evidence>
<keyword evidence="4 12" id="KW-0378">Hydrolase</keyword>
<evidence type="ECO:0000256" key="10">
    <source>
        <dbReference type="ARBA" id="ARBA00074363"/>
    </source>
</evidence>
<dbReference type="PROSITE" id="PS51194">
    <property type="entry name" value="HELICASE_CTER"/>
    <property type="match status" value="1"/>
</dbReference>
<protein>
    <recommendedName>
        <fullName evidence="10">DEAD-box ATP-dependent RNA helicase RhpA</fullName>
        <ecNumber evidence="1">3.6.4.13</ecNumber>
    </recommendedName>
</protein>